<comment type="caution">
    <text evidence="3">The sequence shown here is derived from an EMBL/GenBank/DDBJ whole genome shotgun (WGS) entry which is preliminary data.</text>
</comment>
<evidence type="ECO:0000313" key="3">
    <source>
        <dbReference type="EMBL" id="MBC9935007.1"/>
    </source>
</evidence>
<evidence type="ECO:0000256" key="1">
    <source>
        <dbReference type="ARBA" id="ARBA00006817"/>
    </source>
</evidence>
<dbReference type="RefSeq" id="WP_188092100.1">
    <property type="nucleotide sequence ID" value="NZ_JACVFC010000007.1"/>
</dbReference>
<dbReference type="InterPro" id="IPR023393">
    <property type="entry name" value="START-like_dom_sf"/>
</dbReference>
<accession>A0ABR7TYX2</accession>
<reference evidence="3 4" key="1">
    <citation type="submission" date="2020-09" db="EMBL/GenBank/DDBJ databases">
        <title>Genome sequences of type strains of Chitinophaga qingshengii and Chitinophaga varians.</title>
        <authorList>
            <person name="Kittiwongwattana C."/>
        </authorList>
    </citation>
    <scope>NUCLEOTIDE SEQUENCE [LARGE SCALE GENOMIC DNA]</scope>
    <source>
        <strain evidence="3 4">JCM 30026</strain>
    </source>
</reference>
<dbReference type="Proteomes" id="UP000659124">
    <property type="component" value="Unassembled WGS sequence"/>
</dbReference>
<organism evidence="3 4">
    <name type="scientific">Chitinophaga qingshengii</name>
    <dbReference type="NCBI Taxonomy" id="1569794"/>
    <lineage>
        <taxon>Bacteria</taxon>
        <taxon>Pseudomonadati</taxon>
        <taxon>Bacteroidota</taxon>
        <taxon>Chitinophagia</taxon>
        <taxon>Chitinophagales</taxon>
        <taxon>Chitinophagaceae</taxon>
        <taxon>Chitinophaga</taxon>
    </lineage>
</organism>
<evidence type="ECO:0000313" key="4">
    <source>
        <dbReference type="Proteomes" id="UP000659124"/>
    </source>
</evidence>
<keyword evidence="4" id="KW-1185">Reference proteome</keyword>
<dbReference type="SUPFAM" id="SSF55961">
    <property type="entry name" value="Bet v1-like"/>
    <property type="match status" value="1"/>
</dbReference>
<evidence type="ECO:0000259" key="2">
    <source>
        <dbReference type="Pfam" id="PF08327"/>
    </source>
</evidence>
<protein>
    <submittedName>
        <fullName evidence="3">SRPBCC family protein</fullName>
    </submittedName>
</protein>
<dbReference type="Pfam" id="PF08327">
    <property type="entry name" value="AHSA1"/>
    <property type="match status" value="1"/>
</dbReference>
<proteinExistence type="inferred from homology"/>
<dbReference type="EMBL" id="JACVFC010000007">
    <property type="protein sequence ID" value="MBC9935007.1"/>
    <property type="molecule type" value="Genomic_DNA"/>
</dbReference>
<dbReference type="InterPro" id="IPR013538">
    <property type="entry name" value="ASHA1/2-like_C"/>
</dbReference>
<dbReference type="Gene3D" id="3.30.530.20">
    <property type="match status" value="1"/>
</dbReference>
<name>A0ABR7TYX2_9BACT</name>
<dbReference type="CDD" id="cd08894">
    <property type="entry name" value="SRPBCC_CalC_Aha1-like_1"/>
    <property type="match status" value="1"/>
</dbReference>
<feature type="domain" description="Activator of Hsp90 ATPase homologue 1/2-like C-terminal" evidence="2">
    <location>
        <begin position="22"/>
        <end position="153"/>
    </location>
</feature>
<comment type="similarity">
    <text evidence="1">Belongs to the AHA1 family.</text>
</comment>
<sequence length="157" mass="18004">MATKNDSATADRELVITRTFQAPRTLVFRAWTEPELLIRWWGPDGFTNTFHSIDVRPGGIWSYTMHGWGRDFPNRVTYRIVEPPSRLVYLHDSGIDNDPEGFDVEVLFEEEDSKTIVTMRSIFHSPAVREKVIREYGAIEGAQQTMNKLGAFLATIQ</sequence>
<gene>
    <name evidence="3" type="ORF">ICL07_31810</name>
</gene>